<dbReference type="AlphaFoldDB" id="C4JST3"/>
<keyword evidence="1" id="KW-0812">Transmembrane</keyword>
<proteinExistence type="predicted"/>
<protein>
    <recommendedName>
        <fullName evidence="4">Outer spore wall protein RRT8</fullName>
    </recommendedName>
</protein>
<feature type="transmembrane region" description="Helical" evidence="1">
    <location>
        <begin position="59"/>
        <end position="80"/>
    </location>
</feature>
<evidence type="ECO:0000313" key="3">
    <source>
        <dbReference type="Proteomes" id="UP000002058"/>
    </source>
</evidence>
<dbReference type="KEGG" id="ure:UREG_05522"/>
<dbReference type="InterPro" id="IPR052786">
    <property type="entry name" value="Spore_wall_assembly"/>
</dbReference>
<dbReference type="OMA" id="GRYFQLK"/>
<feature type="transmembrane region" description="Helical" evidence="1">
    <location>
        <begin position="92"/>
        <end position="113"/>
    </location>
</feature>
<dbReference type="HOGENOM" id="CLU_062645_0_0_1"/>
<dbReference type="GO" id="GO:0005628">
    <property type="term" value="C:prospore membrane"/>
    <property type="evidence" value="ECO:0007669"/>
    <property type="project" value="TreeGrafter"/>
</dbReference>
<dbReference type="GO" id="GO:0005811">
    <property type="term" value="C:lipid droplet"/>
    <property type="evidence" value="ECO:0007669"/>
    <property type="project" value="TreeGrafter"/>
</dbReference>
<keyword evidence="1" id="KW-0472">Membrane</keyword>
<sequence length="289" mass="31421">MDRIKSLALDELRTMRILVQDGLRSGAYLYPFKVPAPPKSGIIYLLTHHSLWKPFLSKLAPTLTLSIAVTTSMFFLTYIPQTALLAFTSGPLAPFSAAILVLSESSSIINFFARSWILRDSLTDTFDGTLLSRGETALVARGRELDGSGAAGDPIARLGRVARRRLGGGEGGGIVSAWVRSLVYLPLNLVPVVGSLMYLAAQGRRIGNVAHLRYFELKGWRPEEKEEWLRKNRAAYASFGAAAFILEIVPFASLALAYTNTVGAALWASNLEKTMSTAATVGQQAKKTE</sequence>
<evidence type="ECO:0008006" key="4">
    <source>
        <dbReference type="Google" id="ProtNLM"/>
    </source>
</evidence>
<gene>
    <name evidence="2" type="ORF">UREG_05522</name>
</gene>
<dbReference type="PANTHER" id="PTHR34292">
    <property type="entry name" value="OUTER SPORE WALL PROTEIN LDS1"/>
    <property type="match status" value="1"/>
</dbReference>
<dbReference type="GO" id="GO:0005619">
    <property type="term" value="C:ascospore wall"/>
    <property type="evidence" value="ECO:0007669"/>
    <property type="project" value="TreeGrafter"/>
</dbReference>
<dbReference type="GeneID" id="8443429"/>
<dbReference type="FunCoup" id="C4JST3">
    <property type="interactions" value="67"/>
</dbReference>
<dbReference type="PANTHER" id="PTHR34292:SF2">
    <property type="entry name" value="OUTER SPORE WALL PROTEIN LDS1"/>
    <property type="match status" value="1"/>
</dbReference>
<evidence type="ECO:0000256" key="1">
    <source>
        <dbReference type="SAM" id="Phobius"/>
    </source>
</evidence>
<dbReference type="RefSeq" id="XP_002584833.1">
    <property type="nucleotide sequence ID" value="XM_002584787.1"/>
</dbReference>
<feature type="transmembrane region" description="Helical" evidence="1">
    <location>
        <begin position="234"/>
        <end position="258"/>
    </location>
</feature>
<dbReference type="InParanoid" id="C4JST3"/>
<dbReference type="OrthoDB" id="10012223at2759"/>
<name>C4JST3_UNCRE</name>
<dbReference type="Proteomes" id="UP000002058">
    <property type="component" value="Unassembled WGS sequence"/>
</dbReference>
<evidence type="ECO:0000313" key="2">
    <source>
        <dbReference type="EMBL" id="EEP80680.1"/>
    </source>
</evidence>
<reference evidence="3" key="1">
    <citation type="journal article" date="2009" name="Genome Res.">
        <title>Comparative genomic analyses of the human fungal pathogens Coccidioides and their relatives.</title>
        <authorList>
            <person name="Sharpton T.J."/>
            <person name="Stajich J.E."/>
            <person name="Rounsley S.D."/>
            <person name="Gardner M.J."/>
            <person name="Wortman J.R."/>
            <person name="Jordar V.S."/>
            <person name="Maiti R."/>
            <person name="Kodira C.D."/>
            <person name="Neafsey D.E."/>
            <person name="Zeng Q."/>
            <person name="Hung C.-Y."/>
            <person name="McMahan C."/>
            <person name="Muszewska A."/>
            <person name="Grynberg M."/>
            <person name="Mandel M.A."/>
            <person name="Kellner E.M."/>
            <person name="Barker B.M."/>
            <person name="Galgiani J.N."/>
            <person name="Orbach M.J."/>
            <person name="Kirkland T.N."/>
            <person name="Cole G.T."/>
            <person name="Henn M.R."/>
            <person name="Birren B.W."/>
            <person name="Taylor J.W."/>
        </authorList>
    </citation>
    <scope>NUCLEOTIDE SEQUENCE [LARGE SCALE GENOMIC DNA]</scope>
    <source>
        <strain evidence="3">UAMH 1704</strain>
    </source>
</reference>
<accession>C4JST3</accession>
<keyword evidence="3" id="KW-1185">Reference proteome</keyword>
<keyword evidence="1" id="KW-1133">Transmembrane helix</keyword>
<dbReference type="eggNOG" id="ENOG502QVX4">
    <property type="taxonomic scope" value="Eukaryota"/>
</dbReference>
<dbReference type="EMBL" id="CH476617">
    <property type="protein sequence ID" value="EEP80680.1"/>
    <property type="molecule type" value="Genomic_DNA"/>
</dbReference>
<organism evidence="2 3">
    <name type="scientific">Uncinocarpus reesii (strain UAMH 1704)</name>
    <dbReference type="NCBI Taxonomy" id="336963"/>
    <lineage>
        <taxon>Eukaryota</taxon>
        <taxon>Fungi</taxon>
        <taxon>Dikarya</taxon>
        <taxon>Ascomycota</taxon>
        <taxon>Pezizomycotina</taxon>
        <taxon>Eurotiomycetes</taxon>
        <taxon>Eurotiomycetidae</taxon>
        <taxon>Onygenales</taxon>
        <taxon>Onygenaceae</taxon>
        <taxon>Uncinocarpus</taxon>
    </lineage>
</organism>
<dbReference type="VEuPathDB" id="FungiDB:UREG_05522"/>